<gene>
    <name evidence="3" type="ORF">GCM10009425_16540</name>
</gene>
<dbReference type="RefSeq" id="WP_188865651.1">
    <property type="nucleotide sequence ID" value="NZ_BMNW01000003.1"/>
</dbReference>
<dbReference type="InterPro" id="IPR050345">
    <property type="entry name" value="Aliph_Amidase/BUP"/>
</dbReference>
<dbReference type="PANTHER" id="PTHR43674:SF2">
    <property type="entry name" value="BETA-UREIDOPROPIONASE"/>
    <property type="match status" value="1"/>
</dbReference>
<evidence type="ECO:0000313" key="3">
    <source>
        <dbReference type="EMBL" id="GGM05876.1"/>
    </source>
</evidence>
<reference evidence="4" key="1">
    <citation type="journal article" date="2019" name="Int. J. Syst. Evol. Microbiol.">
        <title>The Global Catalogue of Microorganisms (GCM) 10K type strain sequencing project: providing services to taxonomists for standard genome sequencing and annotation.</title>
        <authorList>
            <consortium name="The Broad Institute Genomics Platform"/>
            <consortium name="The Broad Institute Genome Sequencing Center for Infectious Disease"/>
            <person name="Wu L."/>
            <person name="Ma J."/>
        </authorList>
    </citation>
    <scope>NUCLEOTIDE SEQUENCE [LARGE SCALE GENOMIC DNA]</scope>
    <source>
        <strain evidence="4">JCM 13501</strain>
    </source>
</reference>
<sequence length="250" mass="26511">MNSTGIVIAAAQITPVAHDIQANVERHIHVVELASRHGVDFLVFPELSLTGYEREAAGRNAFSPSDPRLLPLREAAVRAGISVLAGMPLESSGKPFIAALVLSPGRDDLLYTKQYLHEGEELVFQPGSGGPMVSLKNEHIALAVCADTSRPEHAARAAQAGASLYIASALITAGGFDTDTTQLRSYAQTYGFPVLMANHVGETGGWLTIGRSTFWSAEGEVIIQGPQDGEALIVISGEGSMWQGHVVLLD</sequence>
<dbReference type="Proteomes" id="UP000616499">
    <property type="component" value="Unassembled WGS sequence"/>
</dbReference>
<dbReference type="EMBL" id="BMNW01000003">
    <property type="protein sequence ID" value="GGM05876.1"/>
    <property type="molecule type" value="Genomic_DNA"/>
</dbReference>
<protein>
    <submittedName>
        <fullName evidence="3">Carbon-nitrogen hydrolase family protein</fullName>
    </submittedName>
</protein>
<dbReference type="PROSITE" id="PS50263">
    <property type="entry name" value="CN_HYDROLASE"/>
    <property type="match status" value="1"/>
</dbReference>
<evidence type="ECO:0000256" key="1">
    <source>
        <dbReference type="ARBA" id="ARBA00022801"/>
    </source>
</evidence>
<dbReference type="Pfam" id="PF00795">
    <property type="entry name" value="CN_hydrolase"/>
    <property type="match status" value="1"/>
</dbReference>
<evidence type="ECO:0000259" key="2">
    <source>
        <dbReference type="PROSITE" id="PS50263"/>
    </source>
</evidence>
<feature type="domain" description="CN hydrolase" evidence="2">
    <location>
        <begin position="6"/>
        <end position="241"/>
    </location>
</feature>
<dbReference type="InterPro" id="IPR036526">
    <property type="entry name" value="C-N_Hydrolase_sf"/>
</dbReference>
<proteinExistence type="predicted"/>
<accession>A0ABQ2GNX8</accession>
<evidence type="ECO:0000313" key="4">
    <source>
        <dbReference type="Proteomes" id="UP000616499"/>
    </source>
</evidence>
<keyword evidence="4" id="KW-1185">Reference proteome</keyword>
<name>A0ABQ2GNX8_9PSED</name>
<keyword evidence="1 3" id="KW-0378">Hydrolase</keyword>
<dbReference type="InterPro" id="IPR003010">
    <property type="entry name" value="C-N_Hydrolase"/>
</dbReference>
<organism evidence="3 4">
    <name type="scientific">Pseudomonas asuensis</name>
    <dbReference type="NCBI Taxonomy" id="1825787"/>
    <lineage>
        <taxon>Bacteria</taxon>
        <taxon>Pseudomonadati</taxon>
        <taxon>Pseudomonadota</taxon>
        <taxon>Gammaproteobacteria</taxon>
        <taxon>Pseudomonadales</taxon>
        <taxon>Pseudomonadaceae</taxon>
        <taxon>Pseudomonas</taxon>
    </lineage>
</organism>
<dbReference type="SUPFAM" id="SSF56317">
    <property type="entry name" value="Carbon-nitrogen hydrolase"/>
    <property type="match status" value="1"/>
</dbReference>
<dbReference type="Gene3D" id="3.60.110.10">
    <property type="entry name" value="Carbon-nitrogen hydrolase"/>
    <property type="match status" value="1"/>
</dbReference>
<dbReference type="CDD" id="cd07197">
    <property type="entry name" value="nitrilase"/>
    <property type="match status" value="1"/>
</dbReference>
<dbReference type="GO" id="GO:0016787">
    <property type="term" value="F:hydrolase activity"/>
    <property type="evidence" value="ECO:0007669"/>
    <property type="project" value="UniProtKB-KW"/>
</dbReference>
<dbReference type="PANTHER" id="PTHR43674">
    <property type="entry name" value="NITRILASE C965.09-RELATED"/>
    <property type="match status" value="1"/>
</dbReference>
<comment type="caution">
    <text evidence="3">The sequence shown here is derived from an EMBL/GenBank/DDBJ whole genome shotgun (WGS) entry which is preliminary data.</text>
</comment>